<reference evidence="2 3" key="1">
    <citation type="journal article" date="2010" name="PLoS Biol.">
        <title>Multi-platform next-generation sequencing of the domestic turkey (Meleagris gallopavo): genome assembly and analysis.</title>
        <authorList>
            <person name="Dalloul R.A."/>
            <person name="Long J.A."/>
            <person name="Zimin A.V."/>
            <person name="Aslam L."/>
            <person name="Beal K."/>
            <person name="Blomberg L.A."/>
            <person name="Bouffard P."/>
            <person name="Burt D.W."/>
            <person name="Crasta O."/>
            <person name="Crooijmans R.P."/>
            <person name="Cooper K."/>
            <person name="Coulombe R.A."/>
            <person name="De S."/>
            <person name="Delany M.E."/>
            <person name="Dodgson J.B."/>
            <person name="Dong J.J."/>
            <person name="Evans C."/>
            <person name="Frederickson K.M."/>
            <person name="Flicek P."/>
            <person name="Florea L."/>
            <person name="Folkerts O."/>
            <person name="Groenen M.A."/>
            <person name="Harkins T.T."/>
            <person name="Herrero J."/>
            <person name="Hoffmann S."/>
            <person name="Megens H.J."/>
            <person name="Jiang A."/>
            <person name="de Jong P."/>
            <person name="Kaiser P."/>
            <person name="Kim H."/>
            <person name="Kim K.W."/>
            <person name="Kim S."/>
            <person name="Langenberger D."/>
            <person name="Lee M.K."/>
            <person name="Lee T."/>
            <person name="Mane S."/>
            <person name="Marcais G."/>
            <person name="Marz M."/>
            <person name="McElroy A.P."/>
            <person name="Modise T."/>
            <person name="Nefedov M."/>
            <person name="Notredame C."/>
            <person name="Paton I.R."/>
            <person name="Payne W.S."/>
            <person name="Pertea G."/>
            <person name="Prickett D."/>
            <person name="Puiu D."/>
            <person name="Qioa D."/>
            <person name="Raineri E."/>
            <person name="Ruffier M."/>
            <person name="Salzberg S.L."/>
            <person name="Schatz M.C."/>
            <person name="Scheuring C."/>
            <person name="Schmidt C.J."/>
            <person name="Schroeder S."/>
            <person name="Searle S.M."/>
            <person name="Smith E.J."/>
            <person name="Smith J."/>
            <person name="Sonstegard T.S."/>
            <person name="Stadler P.F."/>
            <person name="Tafer H."/>
            <person name="Tu Z.J."/>
            <person name="Van Tassell C.P."/>
            <person name="Vilella A.J."/>
            <person name="Williams K.P."/>
            <person name="Yorke J.A."/>
            <person name="Zhang L."/>
            <person name="Zhang H.B."/>
            <person name="Zhang X."/>
            <person name="Zhang Y."/>
            <person name="Reed K.M."/>
        </authorList>
    </citation>
    <scope>NUCLEOTIDE SEQUENCE [LARGE SCALE GENOMIC DNA]</scope>
</reference>
<reference evidence="2" key="3">
    <citation type="submission" date="2025-09" db="UniProtKB">
        <authorList>
            <consortium name="Ensembl"/>
        </authorList>
    </citation>
    <scope>IDENTIFICATION</scope>
</reference>
<dbReference type="InterPro" id="IPR011009">
    <property type="entry name" value="Kinase-like_dom_sf"/>
</dbReference>
<dbReference type="AlphaFoldDB" id="A0A803YAF8"/>
<dbReference type="PROSITE" id="PS00107">
    <property type="entry name" value="PROTEIN_KINASE_ATP"/>
    <property type="match status" value="1"/>
</dbReference>
<dbReference type="InterPro" id="IPR017441">
    <property type="entry name" value="Protein_kinase_ATP_BS"/>
</dbReference>
<organism evidence="2 3">
    <name type="scientific">Meleagris gallopavo</name>
    <name type="common">Wild turkey</name>
    <dbReference type="NCBI Taxonomy" id="9103"/>
    <lineage>
        <taxon>Eukaryota</taxon>
        <taxon>Metazoa</taxon>
        <taxon>Chordata</taxon>
        <taxon>Craniata</taxon>
        <taxon>Vertebrata</taxon>
        <taxon>Euteleostomi</taxon>
        <taxon>Archelosauria</taxon>
        <taxon>Archosauria</taxon>
        <taxon>Dinosauria</taxon>
        <taxon>Saurischia</taxon>
        <taxon>Theropoda</taxon>
        <taxon>Coelurosauria</taxon>
        <taxon>Aves</taxon>
        <taxon>Neognathae</taxon>
        <taxon>Galloanserae</taxon>
        <taxon>Galliformes</taxon>
        <taxon>Phasianidae</taxon>
        <taxon>Meleagridinae</taxon>
        <taxon>Meleagris</taxon>
    </lineage>
</organism>
<protein>
    <submittedName>
        <fullName evidence="2">Uncharacterized protein</fullName>
    </submittedName>
</protein>
<dbReference type="InParanoid" id="A0A803YAF8"/>
<dbReference type="Gene3D" id="3.30.200.20">
    <property type="entry name" value="Phosphorylase Kinase, domain 1"/>
    <property type="match status" value="1"/>
</dbReference>
<sequence>QKYQSVFICFSRNSLIPPFAETDDYAEIIDEEDTYTMPSTRDYEIQRERIELGRCIGEGQFGDVHQGIYMSPVSSTSETKELAKKQKLSS</sequence>
<reference evidence="2" key="2">
    <citation type="submission" date="2025-08" db="UniProtKB">
        <authorList>
            <consortium name="Ensembl"/>
        </authorList>
    </citation>
    <scope>IDENTIFICATION</scope>
</reference>
<dbReference type="GeneTree" id="ENSGT00940000155113"/>
<feature type="binding site" evidence="1">
    <location>
        <position position="85"/>
    </location>
    <ligand>
        <name>ATP</name>
        <dbReference type="ChEBI" id="CHEBI:30616"/>
    </ligand>
</feature>
<dbReference type="Proteomes" id="UP000001645">
    <property type="component" value="Chromosome 3"/>
</dbReference>
<evidence type="ECO:0000313" key="2">
    <source>
        <dbReference type="Ensembl" id="ENSMGAP00000028755.1"/>
    </source>
</evidence>
<keyword evidence="3" id="KW-1185">Reference proteome</keyword>
<dbReference type="GO" id="GO:0005524">
    <property type="term" value="F:ATP binding"/>
    <property type="evidence" value="ECO:0007669"/>
    <property type="project" value="UniProtKB-UniRule"/>
</dbReference>
<dbReference type="Ensembl" id="ENSMGAT00000025022.1">
    <property type="protein sequence ID" value="ENSMGAP00000028755.1"/>
    <property type="gene ID" value="ENSMGAG00000022269.1"/>
</dbReference>
<evidence type="ECO:0000313" key="3">
    <source>
        <dbReference type="Proteomes" id="UP000001645"/>
    </source>
</evidence>
<keyword evidence="1" id="KW-0067">ATP-binding</keyword>
<accession>A0A803YAF8</accession>
<name>A0A803YAF8_MELGA</name>
<dbReference type="SUPFAM" id="SSF56112">
    <property type="entry name" value="Protein kinase-like (PK-like)"/>
    <property type="match status" value="1"/>
</dbReference>
<evidence type="ECO:0000256" key="1">
    <source>
        <dbReference type="PROSITE-ProRule" id="PRU10141"/>
    </source>
</evidence>
<proteinExistence type="predicted"/>
<keyword evidence="1" id="KW-0547">Nucleotide-binding</keyword>